<gene>
    <name evidence="3" type="ORF">ABXR19_02680</name>
</gene>
<name>A0ABV2TGQ0_9RHOO</name>
<keyword evidence="1 2" id="KW-0732">Signal</keyword>
<keyword evidence="4" id="KW-1185">Reference proteome</keyword>
<dbReference type="InterPro" id="IPR004564">
    <property type="entry name" value="OM_lipoprot_carrier_LolA-like"/>
</dbReference>
<reference evidence="3 4" key="1">
    <citation type="submission" date="2024-07" db="EMBL/GenBank/DDBJ databases">
        <title>Uliginosibacterium flavum JJ3220;KACC:17644.</title>
        <authorList>
            <person name="Kim M.K."/>
        </authorList>
    </citation>
    <scope>NUCLEOTIDE SEQUENCE [LARGE SCALE GENOMIC DNA]</scope>
    <source>
        <strain evidence="3 4">KACC:17644</strain>
    </source>
</reference>
<dbReference type="SUPFAM" id="SSF89392">
    <property type="entry name" value="Prokaryotic lipoproteins and lipoprotein localization factors"/>
    <property type="match status" value="1"/>
</dbReference>
<sequence length="194" mass="21717">MMPDLFRWSVALLISLFMASSQGAEWQVSELMQLLAQNKSGHAKFVEKKYIGIVEGAVESSGELFFTAPDKLEKRTLKPRTESITLEGSQLIIERPGKQRLSLNLQNYPEAAAFVESIRGTLAGDKTALEKVYKLSLSGNADKWQLILLPQFSRMSDLITRIRIIGSRADVSRIEFDLADGDRSEIIVTQMVQP</sequence>
<dbReference type="EMBL" id="JBEWZI010000002">
    <property type="protein sequence ID" value="MET7013079.1"/>
    <property type="molecule type" value="Genomic_DNA"/>
</dbReference>
<evidence type="ECO:0000256" key="2">
    <source>
        <dbReference type="SAM" id="SignalP"/>
    </source>
</evidence>
<dbReference type="Pfam" id="PF19574">
    <property type="entry name" value="LolA_3"/>
    <property type="match status" value="1"/>
</dbReference>
<evidence type="ECO:0000313" key="4">
    <source>
        <dbReference type="Proteomes" id="UP001549691"/>
    </source>
</evidence>
<protein>
    <submittedName>
        <fullName evidence="3">LolA-related protein</fullName>
    </submittedName>
</protein>
<comment type="caution">
    <text evidence="3">The sequence shown here is derived from an EMBL/GenBank/DDBJ whole genome shotgun (WGS) entry which is preliminary data.</text>
</comment>
<accession>A0ABV2TGQ0</accession>
<organism evidence="3 4">
    <name type="scientific">Uliginosibacterium flavum</name>
    <dbReference type="NCBI Taxonomy" id="1396831"/>
    <lineage>
        <taxon>Bacteria</taxon>
        <taxon>Pseudomonadati</taxon>
        <taxon>Pseudomonadota</taxon>
        <taxon>Betaproteobacteria</taxon>
        <taxon>Rhodocyclales</taxon>
        <taxon>Zoogloeaceae</taxon>
        <taxon>Uliginosibacterium</taxon>
    </lineage>
</organism>
<evidence type="ECO:0000256" key="1">
    <source>
        <dbReference type="ARBA" id="ARBA00022729"/>
    </source>
</evidence>
<proteinExistence type="predicted"/>
<feature type="signal peptide" evidence="2">
    <location>
        <begin position="1"/>
        <end position="23"/>
    </location>
</feature>
<feature type="chain" id="PRO_5045414635" evidence="2">
    <location>
        <begin position="24"/>
        <end position="194"/>
    </location>
</feature>
<dbReference type="InterPro" id="IPR029046">
    <property type="entry name" value="LolA/LolB/LppX"/>
</dbReference>
<evidence type="ECO:0000313" key="3">
    <source>
        <dbReference type="EMBL" id="MET7013079.1"/>
    </source>
</evidence>
<dbReference type="CDD" id="cd16325">
    <property type="entry name" value="LolA"/>
    <property type="match status" value="1"/>
</dbReference>
<dbReference type="RefSeq" id="WP_354599664.1">
    <property type="nucleotide sequence ID" value="NZ_JBEWZI010000002.1"/>
</dbReference>
<dbReference type="Gene3D" id="2.50.20.10">
    <property type="entry name" value="Lipoprotein localisation LolA/LolB/LppX"/>
    <property type="match status" value="1"/>
</dbReference>
<dbReference type="Proteomes" id="UP001549691">
    <property type="component" value="Unassembled WGS sequence"/>
</dbReference>